<accession>A0A7U8Z7G2</accession>
<dbReference type="Gene3D" id="3.40.50.720">
    <property type="entry name" value="NAD(P)-binding Rossmann-like Domain"/>
    <property type="match status" value="1"/>
</dbReference>
<evidence type="ECO:0000256" key="1">
    <source>
        <dbReference type="ARBA" id="ARBA00023002"/>
    </source>
</evidence>
<dbReference type="InterPro" id="IPR036291">
    <property type="entry name" value="NAD(P)-bd_dom_sf"/>
</dbReference>
<evidence type="ECO:0000259" key="2">
    <source>
        <dbReference type="Pfam" id="PF01232"/>
    </source>
</evidence>
<dbReference type="PANTHER" id="PTHR30524:SF0">
    <property type="entry name" value="ALTRONATE OXIDOREDUCTASE-RELATED"/>
    <property type="match status" value="1"/>
</dbReference>
<dbReference type="Proteomes" id="UP000663211">
    <property type="component" value="Chromosome"/>
</dbReference>
<dbReference type="RefSeq" id="WP_000802339.1">
    <property type="nucleotide sequence ID" value="NZ_BBVL01000013.1"/>
</dbReference>
<reference evidence="3 6" key="2">
    <citation type="submission" date="2021-03" db="EMBL/GenBank/DDBJ databases">
        <title>Comparative genomics of Chinese and international isolates of Escherichia albertii: population structure and evolution of virulence and antimicrobial resistance.</title>
        <authorList>
            <person name="Wang H."/>
            <person name="Xiong Y."/>
            <person name="Luo L."/>
        </authorList>
    </citation>
    <scope>NUCLEOTIDE SEQUENCE [LARGE SCALE GENOMIC DNA]</scope>
    <source>
        <strain evidence="3 6">Sample 165</strain>
    </source>
</reference>
<sequence length="347" mass="39310">MKPIAVHFGAGALGRGLVVPLLIESGFDVIAIDSDEKLLASIRERQGYDLLLTDTRETQHIHLRDILHPADEKLTGWLQHASVITTSVRKENLHRIVKQLKNVPPKTLICCENIEYSGRFFAELMQEGGVNPDGWRLPDCMVDRICSSCWPASTLIEAESWGTVCIQKLEGATTVQKFEQVENITLRFQEKRILVNTYADGISFLGLAAGKQYLYQAAESEEIRLAMDNYMQLMKLYLCQECHLDANYLEKMAEKHRLRLCNPHIKRSLESVARNFLQKIGPTERFIYPLTVLQQRGVDIQPAISFLNVLINGWANAQSEPQLARQQALASLNVAEIVERLEQEEPA</sequence>
<keyword evidence="1" id="KW-0560">Oxidoreductase</keyword>
<dbReference type="SUPFAM" id="SSF51735">
    <property type="entry name" value="NAD(P)-binding Rossmann-fold domains"/>
    <property type="match status" value="1"/>
</dbReference>
<evidence type="ECO:0000313" key="5">
    <source>
        <dbReference type="Proteomes" id="UP000292187"/>
    </source>
</evidence>
<gene>
    <name evidence="4" type="ORF">EYS06_11815</name>
    <name evidence="3" type="ORF">JRC44_16265</name>
</gene>
<dbReference type="GO" id="GO:0019592">
    <property type="term" value="P:mannitol catabolic process"/>
    <property type="evidence" value="ECO:0007669"/>
    <property type="project" value="TreeGrafter"/>
</dbReference>
<dbReference type="AlphaFoldDB" id="A0A7U8Z7G2"/>
<evidence type="ECO:0000313" key="3">
    <source>
        <dbReference type="EMBL" id="QST72400.1"/>
    </source>
</evidence>
<dbReference type="InterPro" id="IPR008927">
    <property type="entry name" value="6-PGluconate_DH-like_C_sf"/>
</dbReference>
<dbReference type="EMBL" id="CP070296">
    <property type="protein sequence ID" value="QST72400.1"/>
    <property type="molecule type" value="Genomic_DNA"/>
</dbReference>
<evidence type="ECO:0000313" key="4">
    <source>
        <dbReference type="EMBL" id="TBR52645.1"/>
    </source>
</evidence>
<dbReference type="GO" id="GO:0005829">
    <property type="term" value="C:cytosol"/>
    <property type="evidence" value="ECO:0007669"/>
    <property type="project" value="TreeGrafter"/>
</dbReference>
<dbReference type="PANTHER" id="PTHR30524">
    <property type="entry name" value="MANNITOL-1-PHOSPHATE 5-DEHYDROGENASE"/>
    <property type="match status" value="1"/>
</dbReference>
<evidence type="ECO:0000313" key="6">
    <source>
        <dbReference type="Proteomes" id="UP000663211"/>
    </source>
</evidence>
<name>A0A7U8Z7G2_ESCAL</name>
<dbReference type="SUPFAM" id="SSF48179">
    <property type="entry name" value="6-phosphogluconate dehydrogenase C-terminal domain-like"/>
    <property type="match status" value="1"/>
</dbReference>
<proteinExistence type="predicted"/>
<organism evidence="4 5">
    <name type="scientific">Escherichia albertii</name>
    <dbReference type="NCBI Taxonomy" id="208962"/>
    <lineage>
        <taxon>Bacteria</taxon>
        <taxon>Pseudomonadati</taxon>
        <taxon>Pseudomonadota</taxon>
        <taxon>Gammaproteobacteria</taxon>
        <taxon>Enterobacterales</taxon>
        <taxon>Enterobacteriaceae</taxon>
        <taxon>Escherichia</taxon>
    </lineage>
</organism>
<dbReference type="Pfam" id="PF01232">
    <property type="entry name" value="Mannitol_dh"/>
    <property type="match status" value="1"/>
</dbReference>
<dbReference type="Gene3D" id="1.10.1040.10">
    <property type="entry name" value="N-(1-d-carboxylethyl)-l-norvaline Dehydrogenase, domain 2"/>
    <property type="match status" value="1"/>
</dbReference>
<dbReference type="InterPro" id="IPR013328">
    <property type="entry name" value="6PGD_dom2"/>
</dbReference>
<dbReference type="GO" id="GO:0008926">
    <property type="term" value="F:mannitol-1-phosphate 5-dehydrogenase activity"/>
    <property type="evidence" value="ECO:0007669"/>
    <property type="project" value="TreeGrafter"/>
</dbReference>
<dbReference type="InterPro" id="IPR013131">
    <property type="entry name" value="Mannitol_DH_N"/>
</dbReference>
<reference evidence="4 5" key="1">
    <citation type="submission" date="2019-02" db="EMBL/GenBank/DDBJ databases">
        <title>Draft genome sequence of Escherichia albertii strain Mex-12/320a, isolated from an infant with diarrhea, harboring virulence genes associated with diarrheagenic strains of enteropathogenic E. coli.</title>
        <authorList>
            <person name="Maldonado-Puga S."/>
            <person name="Meza-Segura M."/>
            <person name="Zaidi M.B."/>
            <person name="Estrada-Garcia T."/>
        </authorList>
    </citation>
    <scope>NUCLEOTIDE SEQUENCE [LARGE SCALE GENOMIC DNA]</scope>
    <source>
        <strain evidence="4 5">Mex-12/320a</strain>
    </source>
</reference>
<dbReference type="Proteomes" id="UP000292187">
    <property type="component" value="Unassembled WGS sequence"/>
</dbReference>
<dbReference type="EMBL" id="SIZV01000013">
    <property type="protein sequence ID" value="TBR52645.1"/>
    <property type="molecule type" value="Genomic_DNA"/>
</dbReference>
<protein>
    <submittedName>
        <fullName evidence="4">Mannitol dehydrogenase</fullName>
    </submittedName>
</protein>
<feature type="domain" description="Mannitol dehydrogenase N-terminal" evidence="2">
    <location>
        <begin position="5"/>
        <end position="149"/>
    </location>
</feature>